<sequence length="244" mass="26137">MASGGVSGTRKLASVREAVGLFRAENARLDLLVNNAGVMWPPYGRTEDGFELQFGVNHLGHFALTGLLLELMLPVPGSRVVTVSSSVHKRGRIHFDDLHGVTGYRPARAYGQSKLANLLSTFEPQRRLSAATAPTIAVAAHPGVVRTDLARHAPAPIRELTNGRLTRMSGWLLQEPAMGALPTVRAAVDPGATGGGYHGPSGWAELAGGPVPVEAHRRAHDVAAQRRLWQESERLTGVRYRNAG</sequence>
<dbReference type="NCBIfam" id="NF004846">
    <property type="entry name" value="PRK06197.1"/>
    <property type="match status" value="1"/>
</dbReference>
<accession>A0A927QX27</accession>
<evidence type="ECO:0000313" key="3">
    <source>
        <dbReference type="Proteomes" id="UP000649753"/>
    </source>
</evidence>
<protein>
    <submittedName>
        <fullName evidence="2">NAD(P)-dependent dehydrogenase (Short-subunit alcohol dehydrogenase family)</fullName>
    </submittedName>
</protein>
<dbReference type="InterPro" id="IPR002347">
    <property type="entry name" value="SDR_fam"/>
</dbReference>
<dbReference type="Proteomes" id="UP000649753">
    <property type="component" value="Unassembled WGS sequence"/>
</dbReference>
<dbReference type="RefSeq" id="WP_192767407.1">
    <property type="nucleotide sequence ID" value="NZ_JADBEB010000001.1"/>
</dbReference>
<proteinExistence type="predicted"/>
<organism evidence="2 3">
    <name type="scientific">Plantactinospora soyae</name>
    <dbReference type="NCBI Taxonomy" id="1544732"/>
    <lineage>
        <taxon>Bacteria</taxon>
        <taxon>Bacillati</taxon>
        <taxon>Actinomycetota</taxon>
        <taxon>Actinomycetes</taxon>
        <taxon>Micromonosporales</taxon>
        <taxon>Micromonosporaceae</taxon>
        <taxon>Plantactinospora</taxon>
    </lineage>
</organism>
<reference evidence="2" key="1">
    <citation type="submission" date="2020-10" db="EMBL/GenBank/DDBJ databases">
        <title>Sequencing the genomes of 1000 actinobacteria strains.</title>
        <authorList>
            <person name="Klenk H.-P."/>
        </authorList>
    </citation>
    <scope>NUCLEOTIDE SEQUENCE</scope>
    <source>
        <strain evidence="2">DSM 46832</strain>
    </source>
</reference>
<dbReference type="Gene3D" id="3.40.50.720">
    <property type="entry name" value="NAD(P)-binding Rossmann-like Domain"/>
    <property type="match status" value="1"/>
</dbReference>
<gene>
    <name evidence="2" type="ORF">H4W31_003228</name>
</gene>
<dbReference type="Pfam" id="PF00106">
    <property type="entry name" value="adh_short"/>
    <property type="match status" value="1"/>
</dbReference>
<dbReference type="GO" id="GO:0016491">
    <property type="term" value="F:oxidoreductase activity"/>
    <property type="evidence" value="ECO:0007669"/>
    <property type="project" value="UniProtKB-KW"/>
</dbReference>
<dbReference type="AlphaFoldDB" id="A0A927QX27"/>
<dbReference type="InterPro" id="IPR036291">
    <property type="entry name" value="NAD(P)-bd_dom_sf"/>
</dbReference>
<evidence type="ECO:0000256" key="1">
    <source>
        <dbReference type="ARBA" id="ARBA00023002"/>
    </source>
</evidence>
<name>A0A927QX27_9ACTN</name>
<dbReference type="PANTHER" id="PTHR43157">
    <property type="entry name" value="PHOSPHATIDYLINOSITOL-GLYCAN BIOSYNTHESIS CLASS F PROTEIN-RELATED"/>
    <property type="match status" value="1"/>
</dbReference>
<keyword evidence="1" id="KW-0560">Oxidoreductase</keyword>
<dbReference type="EMBL" id="JADBEB010000001">
    <property type="protein sequence ID" value="MBE1487590.1"/>
    <property type="molecule type" value="Genomic_DNA"/>
</dbReference>
<keyword evidence="3" id="KW-1185">Reference proteome</keyword>
<dbReference type="PANTHER" id="PTHR43157:SF31">
    <property type="entry name" value="PHOSPHATIDYLINOSITOL-GLYCAN BIOSYNTHESIS CLASS F PROTEIN"/>
    <property type="match status" value="1"/>
</dbReference>
<evidence type="ECO:0000313" key="2">
    <source>
        <dbReference type="EMBL" id="MBE1487590.1"/>
    </source>
</evidence>
<dbReference type="SUPFAM" id="SSF51735">
    <property type="entry name" value="NAD(P)-binding Rossmann-fold domains"/>
    <property type="match status" value="1"/>
</dbReference>
<comment type="caution">
    <text evidence="2">The sequence shown here is derived from an EMBL/GenBank/DDBJ whole genome shotgun (WGS) entry which is preliminary data.</text>
</comment>